<gene>
    <name evidence="1" type="ordered locus">Calkr_1671</name>
</gene>
<protein>
    <submittedName>
        <fullName evidence="1">Uncharacterized protein</fullName>
    </submittedName>
</protein>
<accession>E4SAD7</accession>
<dbReference type="RefSeq" id="WP_013432922.1">
    <property type="nucleotide sequence ID" value="NC_014721.1"/>
</dbReference>
<dbReference type="Proteomes" id="UP000009256">
    <property type="component" value="Chromosome"/>
</dbReference>
<organism evidence="1 2">
    <name type="scientific">Caldicellulosiruptor acetigenus (strain ATCC 700853 / DSM 12137 / I77R1B)</name>
    <name type="common">Caldicellulosiruptor kristjanssonii</name>
    <dbReference type="NCBI Taxonomy" id="632335"/>
    <lineage>
        <taxon>Bacteria</taxon>
        <taxon>Bacillati</taxon>
        <taxon>Bacillota</taxon>
        <taxon>Bacillota incertae sedis</taxon>
        <taxon>Caldicellulosiruptorales</taxon>
        <taxon>Caldicellulosiruptoraceae</taxon>
        <taxon>Caldicellulosiruptor</taxon>
    </lineage>
</organism>
<evidence type="ECO:0000313" key="2">
    <source>
        <dbReference type="Proteomes" id="UP000009256"/>
    </source>
</evidence>
<keyword evidence="2" id="KW-1185">Reference proteome</keyword>
<reference evidence="1 2" key="2">
    <citation type="journal article" date="2011" name="J. Bacteriol.">
        <title>Complete genome sequences for the anaerobic, extremely thermophilic plant biomass-degrading bacteria Caldicellulosiruptor hydrothermalis, Caldicellulosiruptor kristjanssonii, Caldicellulosiruptor kronotskyensis, Caldicellulosiruptor owensenis, and Caldicellulosiruptor lactoaceticus.</title>
        <authorList>
            <person name="Blumer-Schuette S.E."/>
            <person name="Ozdemir I."/>
            <person name="Mistry D."/>
            <person name="Lucas S."/>
            <person name="Lapidus A."/>
            <person name="Cheng J.F."/>
            <person name="Goodwin L.A."/>
            <person name="Pitluck S."/>
            <person name="Land M.L."/>
            <person name="Hauser L.J."/>
            <person name="Woyke T."/>
            <person name="Mikhailova N."/>
            <person name="Pati A."/>
            <person name="Kyrpides N.C."/>
            <person name="Ivanova N."/>
            <person name="Detter J.C."/>
            <person name="Walston-Davenport K."/>
            <person name="Han S."/>
            <person name="Adams M.W."/>
            <person name="Kelly R.M."/>
        </authorList>
    </citation>
    <scope>NUCLEOTIDE SEQUENCE [LARGE SCALE GENOMIC DNA]</scope>
    <source>
        <strain evidence="2">ATCC 700853 / DSM 12137 / I77R1B</strain>
    </source>
</reference>
<name>E4SAD7_CALA7</name>
<dbReference type="OrthoDB" id="9934198at2"/>
<dbReference type="STRING" id="632335.Calkr_1671"/>
<sequence length="189" mass="22386">MGINSNFSNDIIYRLEQLKKSNNQKFPKLIEFLNIYFKMIYFVQKSSEVSEEEKKLLREWFEEKGKDYLLSLIDLVETYGAFLPNFEALVDYYIFYLNDAYENNDIVEIIDWLYGILKSVNDRLLERFDFNLKSEINLISYEGFTEISNHRIIKTCGTDAGFYLYCNTIYGSEMNVQLGKYYFSSNSAC</sequence>
<proteinExistence type="predicted"/>
<dbReference type="HOGENOM" id="CLU_1575590_0_0_9"/>
<evidence type="ECO:0000313" key="1">
    <source>
        <dbReference type="EMBL" id="ADQ41162.1"/>
    </source>
</evidence>
<dbReference type="AlphaFoldDB" id="E4SAD7"/>
<dbReference type="KEGG" id="cki:Calkr_1671"/>
<reference key="1">
    <citation type="submission" date="2010-11" db="EMBL/GenBank/DDBJ databases">
        <title>Complete sequence of chromosome of Caldicellulosiruptor kristjanssonii 177R1B.</title>
        <authorList>
            <consortium name="US DOE Joint Genome Institute"/>
            <person name="Lucas S."/>
            <person name="Copeland A."/>
            <person name="Lapidus A."/>
            <person name="Cheng J.-F."/>
            <person name="Bruce D."/>
            <person name="Goodwin L."/>
            <person name="Pitluck S."/>
            <person name="Davenport K."/>
            <person name="Detter J.C."/>
            <person name="Han C."/>
            <person name="Tapia R."/>
            <person name="Land M."/>
            <person name="Hauser L."/>
            <person name="Jeffries C."/>
            <person name="Kyrpides N."/>
            <person name="Ivanova N."/>
            <person name="Mikhailova N."/>
            <person name="Blumer-Schuette S.E."/>
            <person name="Kelly R.M."/>
            <person name="Woyke T."/>
        </authorList>
    </citation>
    <scope>NUCLEOTIDE SEQUENCE</scope>
    <source>
        <strain>177R1B</strain>
    </source>
</reference>
<dbReference type="EMBL" id="CP002326">
    <property type="protein sequence ID" value="ADQ41162.1"/>
    <property type="molecule type" value="Genomic_DNA"/>
</dbReference>